<dbReference type="Gene3D" id="3.90.75.20">
    <property type="match status" value="1"/>
</dbReference>
<reference evidence="4" key="1">
    <citation type="submission" date="2020-05" db="EMBL/GenBank/DDBJ databases">
        <authorList>
            <person name="Chiriac C."/>
            <person name="Salcher M."/>
            <person name="Ghai R."/>
            <person name="Kavagutti S V."/>
        </authorList>
    </citation>
    <scope>NUCLEOTIDE SEQUENCE</scope>
</reference>
<gene>
    <name evidence="4" type="ORF">UFOVP1010_30</name>
    <name evidence="5" type="ORF">UFOVP1359_18</name>
    <name evidence="2" type="ORF">UFOVP838_25</name>
    <name evidence="3" type="ORF">UFOVP932_42</name>
</gene>
<organism evidence="4">
    <name type="scientific">uncultured Caudovirales phage</name>
    <dbReference type="NCBI Taxonomy" id="2100421"/>
    <lineage>
        <taxon>Viruses</taxon>
        <taxon>Duplodnaviria</taxon>
        <taxon>Heunggongvirae</taxon>
        <taxon>Uroviricota</taxon>
        <taxon>Caudoviricetes</taxon>
        <taxon>Peduoviridae</taxon>
        <taxon>Maltschvirus</taxon>
        <taxon>Maltschvirus maltsch</taxon>
    </lineage>
</organism>
<evidence type="ECO:0000313" key="4">
    <source>
        <dbReference type="EMBL" id="CAB4177683.1"/>
    </source>
</evidence>
<evidence type="ECO:0000259" key="1">
    <source>
        <dbReference type="Pfam" id="PF13392"/>
    </source>
</evidence>
<dbReference type="Pfam" id="PF13392">
    <property type="entry name" value="HNH_3"/>
    <property type="match status" value="1"/>
</dbReference>
<name>A0A6J5Q0A0_9CAUD</name>
<dbReference type="EMBL" id="LR796955">
    <property type="protein sequence ID" value="CAB4177683.1"/>
    <property type="molecule type" value="Genomic_DNA"/>
</dbReference>
<evidence type="ECO:0000313" key="5">
    <source>
        <dbReference type="EMBL" id="CAB4201890.1"/>
    </source>
</evidence>
<dbReference type="InterPro" id="IPR003615">
    <property type="entry name" value="HNH_nuc"/>
</dbReference>
<proteinExistence type="predicted"/>
<dbReference type="InterPro" id="IPR044925">
    <property type="entry name" value="His-Me_finger_sf"/>
</dbReference>
<protein>
    <submittedName>
        <fullName evidence="4">HNH nuclease</fullName>
    </submittedName>
</protein>
<evidence type="ECO:0000313" key="2">
    <source>
        <dbReference type="EMBL" id="CAB4166382.1"/>
    </source>
</evidence>
<dbReference type="SUPFAM" id="SSF54060">
    <property type="entry name" value="His-Me finger endonucleases"/>
    <property type="match status" value="1"/>
</dbReference>
<evidence type="ECO:0000313" key="3">
    <source>
        <dbReference type="EMBL" id="CAB4171961.1"/>
    </source>
</evidence>
<feature type="domain" description="HNH nuclease" evidence="1">
    <location>
        <begin position="56"/>
        <end position="96"/>
    </location>
</feature>
<dbReference type="EMBL" id="LR796792">
    <property type="protein sequence ID" value="CAB4166382.1"/>
    <property type="molecule type" value="Genomic_DNA"/>
</dbReference>
<accession>A0A6J5Q0A0</accession>
<sequence>MLTQSELKDYLHYDPDTGVFTLVKLHRRRPAGTVLGSARQGYLQLTVKKRSHPAARLAWLYMTGEHPNGVIDHINRVRDDNRWVNLRCVSYSDNAVNSEYARGVLGVRGVRYAEITPKNKKPYLAAFQKGSVRRKKRFNTIEEAKAWYDALRAA</sequence>
<dbReference type="EMBL" id="LR796880">
    <property type="protein sequence ID" value="CAB4171961.1"/>
    <property type="molecule type" value="Genomic_DNA"/>
</dbReference>
<dbReference type="EMBL" id="LR797309">
    <property type="protein sequence ID" value="CAB4201890.1"/>
    <property type="molecule type" value="Genomic_DNA"/>
</dbReference>